<keyword evidence="2" id="KW-1185">Reference proteome</keyword>
<sequence>MSNDFSQTIINRCRNDRLLWIKMIFLEIIAIKYSNFPDKLIGKKHYTYTEVTCINGTSIHNNDPNGQSFNKILAKLNGILITVIIKSDNAKFVINKFVDIRICLRLNTT</sequence>
<gene>
    <name evidence="1" type="ORF">DERP_003277</name>
</gene>
<dbReference type="EMBL" id="NJHN03000036">
    <property type="protein sequence ID" value="KAH9422600.1"/>
    <property type="molecule type" value="Genomic_DNA"/>
</dbReference>
<comment type="caution">
    <text evidence="1">The sequence shown here is derived from an EMBL/GenBank/DDBJ whole genome shotgun (WGS) entry which is preliminary data.</text>
</comment>
<organism evidence="1 2">
    <name type="scientific">Dermatophagoides pteronyssinus</name>
    <name type="common">European house dust mite</name>
    <dbReference type="NCBI Taxonomy" id="6956"/>
    <lineage>
        <taxon>Eukaryota</taxon>
        <taxon>Metazoa</taxon>
        <taxon>Ecdysozoa</taxon>
        <taxon>Arthropoda</taxon>
        <taxon>Chelicerata</taxon>
        <taxon>Arachnida</taxon>
        <taxon>Acari</taxon>
        <taxon>Acariformes</taxon>
        <taxon>Sarcoptiformes</taxon>
        <taxon>Astigmata</taxon>
        <taxon>Psoroptidia</taxon>
        <taxon>Analgoidea</taxon>
        <taxon>Pyroglyphidae</taxon>
        <taxon>Dermatophagoidinae</taxon>
        <taxon>Dermatophagoides</taxon>
    </lineage>
</organism>
<proteinExistence type="predicted"/>
<reference evidence="1 2" key="2">
    <citation type="journal article" date="2022" name="Mol. Biol. Evol.">
        <title>Comparative Genomics Reveals Insights into the Divergent Evolution of Astigmatic Mites and Household Pest Adaptations.</title>
        <authorList>
            <person name="Xiong Q."/>
            <person name="Wan A.T."/>
            <person name="Liu X."/>
            <person name="Fung C.S."/>
            <person name="Xiao X."/>
            <person name="Malainual N."/>
            <person name="Hou J."/>
            <person name="Wang L."/>
            <person name="Wang M."/>
            <person name="Yang K.Y."/>
            <person name="Cui Y."/>
            <person name="Leung E.L."/>
            <person name="Nong W."/>
            <person name="Shin S.K."/>
            <person name="Au S.W."/>
            <person name="Jeong K.Y."/>
            <person name="Chew F.T."/>
            <person name="Hui J.H."/>
            <person name="Leung T.F."/>
            <person name="Tungtrongchitr A."/>
            <person name="Zhong N."/>
            <person name="Liu Z."/>
            <person name="Tsui S.K."/>
        </authorList>
    </citation>
    <scope>NUCLEOTIDE SEQUENCE [LARGE SCALE GENOMIC DNA]</scope>
    <source>
        <strain evidence="1">Derp</strain>
    </source>
</reference>
<dbReference type="Proteomes" id="UP000887458">
    <property type="component" value="Unassembled WGS sequence"/>
</dbReference>
<evidence type="ECO:0000313" key="2">
    <source>
        <dbReference type="Proteomes" id="UP000887458"/>
    </source>
</evidence>
<reference evidence="1 2" key="1">
    <citation type="journal article" date="2018" name="J. Allergy Clin. Immunol.">
        <title>High-quality assembly of Dermatophagoides pteronyssinus genome and transcriptome reveals a wide range of novel allergens.</title>
        <authorList>
            <person name="Liu X.Y."/>
            <person name="Yang K.Y."/>
            <person name="Wang M.Q."/>
            <person name="Kwok J.S."/>
            <person name="Zeng X."/>
            <person name="Yang Z."/>
            <person name="Xiao X.J."/>
            <person name="Lau C.P."/>
            <person name="Li Y."/>
            <person name="Huang Z.M."/>
            <person name="Ba J.G."/>
            <person name="Yim A.K."/>
            <person name="Ouyang C.Y."/>
            <person name="Ngai S.M."/>
            <person name="Chan T.F."/>
            <person name="Leung E.L."/>
            <person name="Liu L."/>
            <person name="Liu Z.G."/>
            <person name="Tsui S.K."/>
        </authorList>
    </citation>
    <scope>NUCLEOTIDE SEQUENCE [LARGE SCALE GENOMIC DNA]</scope>
    <source>
        <strain evidence="1">Derp</strain>
    </source>
</reference>
<protein>
    <submittedName>
        <fullName evidence="1">Uncharacterized protein</fullName>
    </submittedName>
</protein>
<name>A0ABQ8JJ19_DERPT</name>
<evidence type="ECO:0000313" key="1">
    <source>
        <dbReference type="EMBL" id="KAH9422600.1"/>
    </source>
</evidence>
<accession>A0ABQ8JJ19</accession>